<proteinExistence type="predicted"/>
<feature type="domain" description="EF-hand" evidence="3">
    <location>
        <begin position="244"/>
        <end position="269"/>
    </location>
</feature>
<dbReference type="RefSeq" id="WP_409588929.1">
    <property type="nucleotide sequence ID" value="NZ_CAKMTZ010000072.1"/>
</dbReference>
<dbReference type="PROSITE" id="PS50222">
    <property type="entry name" value="EF_HAND_2"/>
    <property type="match status" value="1"/>
</dbReference>
<evidence type="ECO:0000256" key="2">
    <source>
        <dbReference type="SAM" id="SignalP"/>
    </source>
</evidence>
<dbReference type="GO" id="GO:0006508">
    <property type="term" value="P:proteolysis"/>
    <property type="evidence" value="ECO:0007669"/>
    <property type="project" value="InterPro"/>
</dbReference>
<dbReference type="AlphaFoldDB" id="A0AAU9QLA8"/>
<dbReference type="GO" id="GO:0008233">
    <property type="term" value="F:peptidase activity"/>
    <property type="evidence" value="ECO:0007669"/>
    <property type="project" value="InterPro"/>
</dbReference>
<dbReference type="PANTHER" id="PTHR41775">
    <property type="entry name" value="SECRETED PROTEIN-RELATED"/>
    <property type="match status" value="1"/>
</dbReference>
<accession>A0AAU9QLA8</accession>
<feature type="signal peptide" evidence="2">
    <location>
        <begin position="1"/>
        <end position="21"/>
    </location>
</feature>
<feature type="chain" id="PRO_5043370103" evidence="2">
    <location>
        <begin position="22"/>
        <end position="993"/>
    </location>
</feature>
<feature type="region of interest" description="Disordered" evidence="1">
    <location>
        <begin position="783"/>
        <end position="806"/>
    </location>
</feature>
<dbReference type="InterPro" id="IPR008757">
    <property type="entry name" value="Peptidase_M6-like_domain"/>
</dbReference>
<evidence type="ECO:0000259" key="3">
    <source>
        <dbReference type="PROSITE" id="PS50222"/>
    </source>
</evidence>
<dbReference type="EMBL" id="CAKMUD010000074">
    <property type="protein sequence ID" value="CAH1589388.1"/>
    <property type="molecule type" value="Genomic_DNA"/>
</dbReference>
<dbReference type="SUPFAM" id="SSF55486">
    <property type="entry name" value="Metalloproteases ('zincins'), catalytic domain"/>
    <property type="match status" value="1"/>
</dbReference>
<evidence type="ECO:0000256" key="1">
    <source>
        <dbReference type="SAM" id="MobiDB-lite"/>
    </source>
</evidence>
<dbReference type="Gene3D" id="2.60.40.2810">
    <property type="match status" value="1"/>
</dbReference>
<dbReference type="Pfam" id="PF22352">
    <property type="entry name" value="K319L-like_PKD"/>
    <property type="match status" value="1"/>
</dbReference>
<dbReference type="Pfam" id="PF05547">
    <property type="entry name" value="Peptidase_M6"/>
    <property type="match status" value="1"/>
</dbReference>
<gene>
    <name evidence="4" type="ORF">THF1A12_210037</name>
</gene>
<dbReference type="InterPro" id="IPR020008">
    <property type="entry name" value="GlyGly_CTERM"/>
</dbReference>
<dbReference type="Proteomes" id="UP001295462">
    <property type="component" value="Unassembled WGS sequence"/>
</dbReference>
<dbReference type="GO" id="GO:0005509">
    <property type="term" value="F:calcium ion binding"/>
    <property type="evidence" value="ECO:0007669"/>
    <property type="project" value="InterPro"/>
</dbReference>
<dbReference type="InterPro" id="IPR012045">
    <property type="entry name" value="Pept_M6_InhA-rel"/>
</dbReference>
<comment type="caution">
    <text evidence="4">The sequence shown here is derived from an EMBL/GenBank/DDBJ whole genome shotgun (WGS) entry which is preliminary data.</text>
</comment>
<protein>
    <submittedName>
        <fullName evidence="4">Peptidase M6</fullName>
    </submittedName>
</protein>
<reference evidence="4" key="1">
    <citation type="submission" date="2022-01" db="EMBL/GenBank/DDBJ databases">
        <authorList>
            <person name="Lagorce A."/>
        </authorList>
    </citation>
    <scope>NUCLEOTIDE SEQUENCE</scope>
    <source>
        <strain evidence="4">Th15_F1_A12</strain>
    </source>
</reference>
<dbReference type="NCBIfam" id="TIGR03501">
    <property type="entry name" value="GlyGly_CTERM"/>
    <property type="match status" value="1"/>
</dbReference>
<organism evidence="4 5">
    <name type="scientific">Vibrio jasicida</name>
    <dbReference type="NCBI Taxonomy" id="766224"/>
    <lineage>
        <taxon>Bacteria</taxon>
        <taxon>Pseudomonadati</taxon>
        <taxon>Pseudomonadota</taxon>
        <taxon>Gammaproteobacteria</taxon>
        <taxon>Vibrionales</taxon>
        <taxon>Vibrionaceae</taxon>
        <taxon>Vibrio</taxon>
    </lineage>
</organism>
<keyword evidence="2" id="KW-0732">Signal</keyword>
<dbReference type="NCBIfam" id="TIGR03296">
    <property type="entry name" value="M6dom_TIGR03296"/>
    <property type="match status" value="1"/>
</dbReference>
<dbReference type="PROSITE" id="PS00018">
    <property type="entry name" value="EF_HAND_1"/>
    <property type="match status" value="1"/>
</dbReference>
<dbReference type="InterPro" id="IPR013783">
    <property type="entry name" value="Ig-like_fold"/>
</dbReference>
<dbReference type="InterPro" id="IPR018247">
    <property type="entry name" value="EF_Hand_1_Ca_BS"/>
</dbReference>
<dbReference type="InterPro" id="IPR002048">
    <property type="entry name" value="EF_hand_dom"/>
</dbReference>
<evidence type="ECO:0000313" key="5">
    <source>
        <dbReference type="Proteomes" id="UP001295462"/>
    </source>
</evidence>
<sequence length="993" mass="106960">MKFKTLALTMLAAFVSGQSMATTPPSPNWRVVALSDGTSSDVILRGSASFHWHEDKQGNALIKQGETWFYAQIERKSDRPILVSTGVEKTQAATAPAIAKNRPSVLLKQSMSSLKGIEPRARANMMRQAQGIQAMSGASVKQQPLLVVEVSFNDQAMVHDFQPLVFGENRQSVVDYYDKNSKGQYRVVPAVETYGTENDGVIGVSVDQNHPDCNSSFGGDACDVKTKAVFAEAYQKLDPYLNLAQYDVNDNGRIDPTELSVMFIFAGGDRSTDYLDRPSIWPHKFSHDDVTIDGKTITEYCVFADFQVTHQSTLGVIVHELGHLMLGLPDLYSYNGLASIGQWGVMGAGSWAMKPGDSYAGDTPVNMSAWSKHAAGFVVPEIAQTDESSSVSNGEVELVYLDPYLKEHGPRVYLENRTHVDYDRALAGEGVLATSVNILNPFNGAGDMQVQIMQADGERELEWGFPSDSGDLYPNGATAISDFSIPSVSSITGYNTDVTISNITSNASSATFSLTMPNEPNKSAWKNSFYQGYVMSGTDNALGISIDLKAASQLDGLQVYATLDSFENSMNYKVWRFPSTGLETYSLWLEESEAQLLQEGSLQGSSRILFDQPSQLSAGHHLLVVELEGGRFETNFNFESALATELQSQPTMWAGRSNAIYANGLTRQSFSFIPFAALFDIDTNSLVEAKADIIETDKNVSVDLNLMDNDFVAPGYQFNVEYTQQPTHGSISGNKYQPQMGFVGTDRFQYRLVSSDGALSSASVTVQVTVNGQNEAPTASIDVDTSSMSVDGKGSLSAASSTDPDGDTLEYTWVQTSGTAATLTNTSSADASFSVVQGTKAGEVLTFQVTVTDPSGLSSSATVDVEVENTAPVTQPDSASVEAGKSIVIDVLSNDSDFNGDTLILQSVNNLSGDGSAGVLNGKVEYQAPDDEVANVQLEYTVSDGMGGTTKGSINVSVVASVKSVDFKKSDSGGSVSYWALMLLALLGWRRRT</sequence>
<dbReference type="Gene3D" id="2.60.40.10">
    <property type="entry name" value="Immunoglobulins"/>
    <property type="match status" value="1"/>
</dbReference>
<evidence type="ECO:0000313" key="4">
    <source>
        <dbReference type="EMBL" id="CAH1589388.1"/>
    </source>
</evidence>
<dbReference type="Pfam" id="PF17963">
    <property type="entry name" value="Big_9"/>
    <property type="match status" value="2"/>
</dbReference>
<name>A0AAU9QLA8_9VIBR</name>
<dbReference type="PIRSF" id="PIRSF036597">
    <property type="entry name" value="Protse_InhA_rel"/>
    <property type="match status" value="1"/>
</dbReference>
<dbReference type="PANTHER" id="PTHR41775:SF1">
    <property type="entry name" value="PEPTIDASE M6-LIKE DOMAIN-CONTAINING PROTEIN"/>
    <property type="match status" value="1"/>
</dbReference>